<comment type="caution">
    <text evidence="1">The sequence shown here is derived from an EMBL/GenBank/DDBJ whole genome shotgun (WGS) entry which is preliminary data.</text>
</comment>
<dbReference type="EMBL" id="PEBX01000219">
    <property type="protein sequence ID" value="PTQ55049.1"/>
    <property type="molecule type" value="Genomic_DNA"/>
</dbReference>
<dbReference type="InterPro" id="IPR029063">
    <property type="entry name" value="SAM-dependent_MTases_sf"/>
</dbReference>
<dbReference type="Proteomes" id="UP000244338">
    <property type="component" value="Unassembled WGS sequence"/>
</dbReference>
<organism evidence="1 2">
    <name type="scientific">Candidatus Carbonibacillus altaicus</name>
    <dbReference type="NCBI Taxonomy" id="2163959"/>
    <lineage>
        <taxon>Bacteria</taxon>
        <taxon>Bacillati</taxon>
        <taxon>Bacillota</taxon>
        <taxon>Bacilli</taxon>
        <taxon>Bacillales</taxon>
        <taxon>Candidatus Carbonibacillus</taxon>
    </lineage>
</organism>
<proteinExistence type="predicted"/>
<sequence>MTVDLFLTVDLFSAVDLFLTVDLFSGCGGLTQGLKEAGFHVGAVHQ</sequence>
<protein>
    <recommendedName>
        <fullName evidence="3">DNA (cytosine-5-)-methyltransferase</fullName>
    </recommendedName>
</protein>
<evidence type="ECO:0000313" key="2">
    <source>
        <dbReference type="Proteomes" id="UP000244338"/>
    </source>
</evidence>
<gene>
    <name evidence="1" type="ORF">BSOLF_0796</name>
</gene>
<reference evidence="2" key="1">
    <citation type="journal article" date="2018" name="Sci. Rep.">
        <title>Lignite coal burning seam in the remote Altai Mountains harbors a hydrogen-driven thermophilic microbial community.</title>
        <authorList>
            <person name="Kadnikov V.V."/>
            <person name="Mardanov A.V."/>
            <person name="Ivasenko D.A."/>
            <person name="Antsiferov D.V."/>
            <person name="Beletsky A.V."/>
            <person name="Karnachuk O.V."/>
            <person name="Ravin N.V."/>
        </authorList>
    </citation>
    <scope>NUCLEOTIDE SEQUENCE [LARGE SCALE GENOMIC DNA]</scope>
</reference>
<evidence type="ECO:0008006" key="3">
    <source>
        <dbReference type="Google" id="ProtNLM"/>
    </source>
</evidence>
<accession>A0A2R6XXA0</accession>
<dbReference type="AlphaFoldDB" id="A0A2R6XXA0"/>
<name>A0A2R6XXA0_9BACL</name>
<dbReference type="Gene3D" id="3.40.50.150">
    <property type="entry name" value="Vaccinia Virus protein VP39"/>
    <property type="match status" value="1"/>
</dbReference>
<evidence type="ECO:0000313" key="1">
    <source>
        <dbReference type="EMBL" id="PTQ55049.1"/>
    </source>
</evidence>